<keyword evidence="3" id="KW-1185">Reference proteome</keyword>
<evidence type="ECO:0000313" key="3">
    <source>
        <dbReference type="Proteomes" id="UP000024635"/>
    </source>
</evidence>
<keyword evidence="1" id="KW-0732">Signal</keyword>
<dbReference type="Proteomes" id="UP000024635">
    <property type="component" value="Unassembled WGS sequence"/>
</dbReference>
<name>A0A016WSR7_9BILA</name>
<gene>
    <name evidence="2" type="primary">Acey_s0535.g3084</name>
    <name evidence="2" type="ORF">Y032_0535g3084</name>
</gene>
<evidence type="ECO:0000313" key="2">
    <source>
        <dbReference type="EMBL" id="EYC42317.1"/>
    </source>
</evidence>
<accession>A0A016WSR7</accession>
<proteinExistence type="predicted"/>
<feature type="chain" id="PRO_5001491093" evidence="1">
    <location>
        <begin position="22"/>
        <end position="116"/>
    </location>
</feature>
<dbReference type="AlphaFoldDB" id="A0A016WSR7"/>
<sequence>MFRLAVLLSFLFILNTHYAAAAADASASGSADIPGVGNAAANIGAAIGGLPDVMGTVGDVADAASGAANNLAGAAGGIAGQLPIAGPLLQQLLGTVIFCGKTFASISLPSYSQANV</sequence>
<dbReference type="EMBL" id="JARK01000135">
    <property type="protein sequence ID" value="EYC42317.1"/>
    <property type="molecule type" value="Genomic_DNA"/>
</dbReference>
<comment type="caution">
    <text evidence="2">The sequence shown here is derived from an EMBL/GenBank/DDBJ whole genome shotgun (WGS) entry which is preliminary data.</text>
</comment>
<reference evidence="3" key="1">
    <citation type="journal article" date="2015" name="Nat. Genet.">
        <title>The genome and transcriptome of the zoonotic hookworm Ancylostoma ceylanicum identify infection-specific gene families.</title>
        <authorList>
            <person name="Schwarz E.M."/>
            <person name="Hu Y."/>
            <person name="Antoshechkin I."/>
            <person name="Miller M.M."/>
            <person name="Sternberg P.W."/>
            <person name="Aroian R.V."/>
        </authorList>
    </citation>
    <scope>NUCLEOTIDE SEQUENCE</scope>
    <source>
        <strain evidence="3">HY135</strain>
    </source>
</reference>
<evidence type="ECO:0000256" key="1">
    <source>
        <dbReference type="SAM" id="SignalP"/>
    </source>
</evidence>
<feature type="signal peptide" evidence="1">
    <location>
        <begin position="1"/>
        <end position="21"/>
    </location>
</feature>
<organism evidence="2 3">
    <name type="scientific">Ancylostoma ceylanicum</name>
    <dbReference type="NCBI Taxonomy" id="53326"/>
    <lineage>
        <taxon>Eukaryota</taxon>
        <taxon>Metazoa</taxon>
        <taxon>Ecdysozoa</taxon>
        <taxon>Nematoda</taxon>
        <taxon>Chromadorea</taxon>
        <taxon>Rhabditida</taxon>
        <taxon>Rhabditina</taxon>
        <taxon>Rhabditomorpha</taxon>
        <taxon>Strongyloidea</taxon>
        <taxon>Ancylostomatidae</taxon>
        <taxon>Ancylostomatinae</taxon>
        <taxon>Ancylostoma</taxon>
    </lineage>
</organism>
<protein>
    <submittedName>
        <fullName evidence="2">Uncharacterized protein</fullName>
    </submittedName>
</protein>